<keyword evidence="6" id="KW-0539">Nucleus</keyword>
<feature type="compositionally biased region" description="Basic and acidic residues" evidence="7">
    <location>
        <begin position="1127"/>
        <end position="1137"/>
    </location>
</feature>
<feature type="region of interest" description="Disordered" evidence="7">
    <location>
        <begin position="1082"/>
        <end position="1170"/>
    </location>
</feature>
<dbReference type="SUPFAM" id="SSF52980">
    <property type="entry name" value="Restriction endonuclease-like"/>
    <property type="match status" value="1"/>
</dbReference>
<evidence type="ECO:0000256" key="4">
    <source>
        <dbReference type="ARBA" id="ARBA00022833"/>
    </source>
</evidence>
<name>K0RW17_THAOC</name>
<dbReference type="InterPro" id="IPR036388">
    <property type="entry name" value="WH-like_DNA-bd_sf"/>
</dbReference>
<comment type="function">
    <text evidence="6">Interacts with EME1 to form a DNA structure-specific endonuclease with substrate preference for branched DNA structures with a 5'-end at the branch nick. Typical substrates include 3'-flap structures, D-loops, replication forks and nicked Holliday junctions. May be required in mitosis for the processing of stalled or collapsed replication fork intermediates. May be required in meiosis for the repair of meiosis-specific double strand breaks subsequent to single-end invasion (SEI).</text>
</comment>
<keyword evidence="1 6" id="KW-0479">Metal-binding</keyword>
<sequence>RYDGRCVGRKASIPVGVVERQSCSTRTRKTQSPNRSKMGKLGVHVYLSRSGESGVVITAAWKTEESENRNKKLVSSVSLRQQRQPRDTTCPPPSSTALTTDIPPDPEPGASAVYIGEQRRCQESTSALHYPDKIDSIVLDSFDRLELIQQKYSKAGSNTKTRLYFAGMELALNSSVGSHNFDNDAIIECCKSPALSAACTAVLKDFEEIQKIPEGSRTREHLMKWLTTPMNIHRDASHDIWKVSEWSNEKLKNRMINLALIKSVLQRQNRWEVHDLPECLTCLQLYRNLEERKVWTGGRNIDGRNQRAFSSHSHIFKPQKNNGNPSTNYLLLDEKMCRQGRMRFQFDQGTLQYTTGFSNPPLDYIEEFVRKEHARHPSLSSRRSRSNDDEPHLDYVRTPPRRSASSSRGATSSATPRRSTPASQPRPRVYTPQFESGPYAVLATLHNAMHGRLGAGRRQLTLSESDLKRYGQRMCRSNLYDKSRQRGRNAFACIDGLVKKNLLRKEIIRGPTGEDVEKYGLLQEGEKYGEACAAFAGAVDQVFPIKPFPGTALGSLALCLDTREDVHLLNRARGACQDNNVSFSERELPAGDYIFTRSGIIDDTVAPIVIERKSWSDLADSCRGKGRTRSRLDCVRLGGDGNCNGCQVCRMKRCGLKNVMFMIEGERCLAADSSPNRPAKACSADNPCTVCKGLLDRHEISQEQLERVLTKLQSEHGCFVHYTKSYNETIEALFDIREVLERMPNAKDIPYSDYLSRSRSSDMVVSSNRPSSATELSIMALLPLAGGDWGRTPEKRRKPNDEPIITLDSDDSDDSVKVVNIRGGGYGSDDFGEDYVVESQQFMGFNLPDDDTRDELNESQESVLLVDNRDDGGGKKKAAIDLSDSDSDSDDSILYKDSGLGSSKKSPPQSRRTLAAASKIDKSTSANDDNDDEICLLDSSDDENSSTLVRRARAPPSSSRPPRPQKRRASQTEAPLKINGNPGSAIIVINGWADYEIALGKHLDNLWKEIFSQQRPSDITAEAITRLSGLEQLMGNEVVRRRTLQRLILWIQIVCNVKVRSLNQASMRHEIRMQLGGGGSLPARGRAVAASSQPANSSSTSALRRTASNSAAIAQVTAPKSNSQSDMLREARLRRFESSASASATSSSLPTMRPPVAPRARSTTTKSSTTWSCPRCTLENDFTLEKCQVCEADAPGKMPALALSSTFAAAAFHDALPVSSSDHHQAKSSATKRKQKCGACGLEGHNRATATAQNCPAYNDPNEVERRRKKREQKEAQLREARSQVGDLRTQQRVERGNQEEDGGVGPREQGTRRHAGADEEAATAEDPQTRERFEQIDDVRFVFAATGNELGRSASLASPQNVLPARFSYTSSFPHLPHLLHDHLPDHAVPRAPPEDRLDDPVPRLAERYLVVHDLEVRPVRDLVRLRVRAAVDVHEHRVRDLDRPGLLLEVPHRERARVQDRVVNDVVRPEGLLPGHVVQLLHVEEDLVRVLGLPEGPRARVRVDRRGERGRVGGHAKLAAGVEVLHAGEDVEGALGRHGVAALGPGVEDRVEAPHVRLGLDDVLVLVQLHHVAEEELGTVGRVEFPRTWPRRR</sequence>
<evidence type="ECO:0000256" key="6">
    <source>
        <dbReference type="RuleBase" id="RU369042"/>
    </source>
</evidence>
<feature type="compositionally biased region" description="Low complexity" evidence="7">
    <location>
        <begin position="1087"/>
        <end position="1112"/>
    </location>
</feature>
<feature type="region of interest" description="Disordered" evidence="7">
    <location>
        <begin position="863"/>
        <end position="977"/>
    </location>
</feature>
<keyword evidence="2 5" id="KW-0863">Zinc-finger</keyword>
<proteinExistence type="inferred from homology"/>
<feature type="non-terminal residue" evidence="9">
    <location>
        <position position="1"/>
    </location>
</feature>
<dbReference type="Proteomes" id="UP000266841">
    <property type="component" value="Unassembled WGS sequence"/>
</dbReference>
<evidence type="ECO:0000256" key="7">
    <source>
        <dbReference type="SAM" id="MobiDB-lite"/>
    </source>
</evidence>
<dbReference type="InterPro" id="IPR006166">
    <property type="entry name" value="ERCC4_domain"/>
</dbReference>
<keyword evidence="10" id="KW-1185">Reference proteome</keyword>
<comment type="caution">
    <text evidence="9">The sequence shown here is derived from an EMBL/GenBank/DDBJ whole genome shotgun (WGS) entry which is preliminary data.</text>
</comment>
<dbReference type="PANTHER" id="PTHR13451">
    <property type="entry name" value="CLASS II CROSSOVER JUNCTION ENDONUCLEASE MUS81"/>
    <property type="match status" value="1"/>
</dbReference>
<reference evidence="9 10" key="1">
    <citation type="journal article" date="2012" name="Genome Biol.">
        <title>Genome and low-iron response of an oceanic diatom adapted to chronic iron limitation.</title>
        <authorList>
            <person name="Lommer M."/>
            <person name="Specht M."/>
            <person name="Roy A.S."/>
            <person name="Kraemer L."/>
            <person name="Andreson R."/>
            <person name="Gutowska M.A."/>
            <person name="Wolf J."/>
            <person name="Bergner S.V."/>
            <person name="Schilhabel M.B."/>
            <person name="Klostermeier U.C."/>
            <person name="Beiko R.G."/>
            <person name="Rosenstiel P."/>
            <person name="Hippler M."/>
            <person name="Laroche J."/>
        </authorList>
    </citation>
    <scope>NUCLEOTIDE SEQUENCE [LARGE SCALE GENOMIC DNA]</scope>
    <source>
        <strain evidence="9 10">CCMP1005</strain>
    </source>
</reference>
<dbReference type="GO" id="GO:0000727">
    <property type="term" value="P:double-strand break repair via break-induced replication"/>
    <property type="evidence" value="ECO:0007669"/>
    <property type="project" value="UniProtKB-UniRule"/>
</dbReference>
<keyword evidence="4" id="KW-0862">Zinc</keyword>
<dbReference type="EC" id="3.1.22.-" evidence="6"/>
<keyword evidence="6" id="KW-0227">DNA damage</keyword>
<keyword evidence="6" id="KW-0234">DNA repair</keyword>
<dbReference type="EMBL" id="AGNL01026434">
    <property type="protein sequence ID" value="EJK58008.1"/>
    <property type="molecule type" value="Genomic_DNA"/>
</dbReference>
<dbReference type="PROSITE" id="PS01358">
    <property type="entry name" value="ZF_RANBP2_1"/>
    <property type="match status" value="1"/>
</dbReference>
<dbReference type="GO" id="GO:0005634">
    <property type="term" value="C:nucleus"/>
    <property type="evidence" value="ECO:0007669"/>
    <property type="project" value="UniProtKB-SubCell"/>
</dbReference>
<dbReference type="GO" id="GO:0048476">
    <property type="term" value="C:Holliday junction resolvase complex"/>
    <property type="evidence" value="ECO:0007669"/>
    <property type="project" value="UniProtKB-UniRule"/>
</dbReference>
<dbReference type="Gene3D" id="1.10.10.10">
    <property type="entry name" value="Winged helix-like DNA-binding domain superfamily/Winged helix DNA-binding domain"/>
    <property type="match status" value="1"/>
</dbReference>
<keyword evidence="6" id="KW-0255">Endonuclease</keyword>
<dbReference type="GO" id="GO:0008270">
    <property type="term" value="F:zinc ion binding"/>
    <property type="evidence" value="ECO:0007669"/>
    <property type="project" value="UniProtKB-KW"/>
</dbReference>
<feature type="compositionally biased region" description="Polar residues" evidence="7">
    <location>
        <begin position="900"/>
        <end position="912"/>
    </location>
</feature>
<protein>
    <recommendedName>
        <fullName evidence="6">Crossover junction endonuclease MUS81</fullName>
        <ecNumber evidence="6">3.1.22.-</ecNumber>
    </recommendedName>
</protein>
<dbReference type="PROSITE" id="PS50199">
    <property type="entry name" value="ZF_RANBP2_2"/>
    <property type="match status" value="1"/>
</dbReference>
<feature type="domain" description="RanBP2-type" evidence="8">
    <location>
        <begin position="1166"/>
        <end position="1196"/>
    </location>
</feature>
<keyword evidence="6" id="KW-0460">Magnesium</keyword>
<evidence type="ECO:0000313" key="9">
    <source>
        <dbReference type="EMBL" id="EJK58008.1"/>
    </source>
</evidence>
<keyword evidence="3 6" id="KW-0378">Hydrolase</keyword>
<keyword evidence="6" id="KW-0233">DNA recombination</keyword>
<feature type="compositionally biased region" description="Acidic residues" evidence="7">
    <location>
        <begin position="928"/>
        <end position="944"/>
    </location>
</feature>
<gene>
    <name evidence="9" type="ORF">THAOC_21899</name>
</gene>
<feature type="region of interest" description="Disordered" evidence="7">
    <location>
        <begin position="70"/>
        <end position="109"/>
    </location>
</feature>
<dbReference type="GO" id="GO:0008821">
    <property type="term" value="F:crossover junction DNA endonuclease activity"/>
    <property type="evidence" value="ECO:0007669"/>
    <property type="project" value="UniProtKB-UniRule"/>
</dbReference>
<dbReference type="GO" id="GO:0003677">
    <property type="term" value="F:DNA binding"/>
    <property type="evidence" value="ECO:0007669"/>
    <property type="project" value="UniProtKB-UniRule"/>
</dbReference>
<organism evidence="9 10">
    <name type="scientific">Thalassiosira oceanica</name>
    <name type="common">Marine diatom</name>
    <dbReference type="NCBI Taxonomy" id="159749"/>
    <lineage>
        <taxon>Eukaryota</taxon>
        <taxon>Sar</taxon>
        <taxon>Stramenopiles</taxon>
        <taxon>Ochrophyta</taxon>
        <taxon>Bacillariophyta</taxon>
        <taxon>Coscinodiscophyceae</taxon>
        <taxon>Thalassiosirophycidae</taxon>
        <taxon>Thalassiosirales</taxon>
        <taxon>Thalassiosiraceae</taxon>
        <taxon>Thalassiosira</taxon>
    </lineage>
</organism>
<feature type="region of interest" description="Disordered" evidence="7">
    <location>
        <begin position="1251"/>
        <end position="1332"/>
    </location>
</feature>
<dbReference type="CDD" id="cd21036">
    <property type="entry name" value="WH_MUS81"/>
    <property type="match status" value="1"/>
</dbReference>
<dbReference type="GO" id="GO:0006308">
    <property type="term" value="P:DNA catabolic process"/>
    <property type="evidence" value="ECO:0007669"/>
    <property type="project" value="UniProtKB-UniRule"/>
</dbReference>
<dbReference type="InterPro" id="IPR001876">
    <property type="entry name" value="Znf_RanBP2"/>
</dbReference>
<dbReference type="PANTHER" id="PTHR13451:SF0">
    <property type="entry name" value="CROSSOVER JUNCTION ENDONUCLEASE MUS81"/>
    <property type="match status" value="1"/>
</dbReference>
<dbReference type="Gene3D" id="3.40.50.10130">
    <property type="match status" value="1"/>
</dbReference>
<dbReference type="GO" id="GO:0031573">
    <property type="term" value="P:mitotic intra-S DNA damage checkpoint signaling"/>
    <property type="evidence" value="ECO:0007669"/>
    <property type="project" value="TreeGrafter"/>
</dbReference>
<dbReference type="Gene3D" id="4.10.1060.10">
    <property type="entry name" value="Zinc finger, RanBP2-type"/>
    <property type="match status" value="1"/>
</dbReference>
<comment type="subunit">
    <text evidence="6">Interacts with EME1.</text>
</comment>
<comment type="subcellular location">
    <subcellularLocation>
        <location evidence="6">Nucleus</location>
    </subcellularLocation>
</comment>
<dbReference type="Pfam" id="PF02732">
    <property type="entry name" value="ERCC4"/>
    <property type="match status" value="1"/>
</dbReference>
<accession>K0RW17</accession>
<dbReference type="OrthoDB" id="5963188at2759"/>
<feature type="region of interest" description="Disordered" evidence="7">
    <location>
        <begin position="374"/>
        <end position="433"/>
    </location>
</feature>
<feature type="compositionally biased region" description="Basic and acidic residues" evidence="7">
    <location>
        <begin position="385"/>
        <end position="395"/>
    </location>
</feature>
<dbReference type="InterPro" id="IPR047417">
    <property type="entry name" value="WHD_MUS81"/>
</dbReference>
<dbReference type="eggNOG" id="ENOG502RUJW">
    <property type="taxonomic scope" value="Eukaryota"/>
</dbReference>
<feature type="compositionally biased region" description="Low complexity" evidence="7">
    <location>
        <begin position="1138"/>
        <end position="1148"/>
    </location>
</feature>
<dbReference type="GO" id="GO:0048257">
    <property type="term" value="F:3'-flap endonuclease activity"/>
    <property type="evidence" value="ECO:0007669"/>
    <property type="project" value="TreeGrafter"/>
</dbReference>
<evidence type="ECO:0000256" key="5">
    <source>
        <dbReference type="PROSITE-ProRule" id="PRU00322"/>
    </source>
</evidence>
<dbReference type="GO" id="GO:0000712">
    <property type="term" value="P:resolution of meiotic recombination intermediates"/>
    <property type="evidence" value="ECO:0007669"/>
    <property type="project" value="TreeGrafter"/>
</dbReference>
<comment type="cofactor">
    <cofactor evidence="6">
        <name>Mg(2+)</name>
        <dbReference type="ChEBI" id="CHEBI:18420"/>
    </cofactor>
</comment>
<dbReference type="InterPro" id="IPR011335">
    <property type="entry name" value="Restrct_endonuc-II-like"/>
</dbReference>
<evidence type="ECO:0000256" key="2">
    <source>
        <dbReference type="ARBA" id="ARBA00022771"/>
    </source>
</evidence>
<evidence type="ECO:0000313" key="10">
    <source>
        <dbReference type="Proteomes" id="UP000266841"/>
    </source>
</evidence>
<evidence type="ECO:0000259" key="8">
    <source>
        <dbReference type="PROSITE" id="PS50199"/>
    </source>
</evidence>
<feature type="compositionally biased region" description="Low complexity" evidence="7">
    <location>
        <begin position="397"/>
        <end position="423"/>
    </location>
</feature>
<feature type="compositionally biased region" description="Basic and acidic residues" evidence="7">
    <location>
        <begin position="1272"/>
        <end position="1282"/>
    </location>
</feature>
<comment type="similarity">
    <text evidence="6">Belongs to the XPF family.</text>
</comment>
<dbReference type="InterPro" id="IPR033309">
    <property type="entry name" value="Mus81"/>
</dbReference>
<dbReference type="SMART" id="SM00547">
    <property type="entry name" value="ZnF_RBZ"/>
    <property type="match status" value="1"/>
</dbReference>
<keyword evidence="6" id="KW-0540">Nuclease</keyword>
<feature type="compositionally biased region" description="Polar residues" evidence="7">
    <location>
        <begin position="73"/>
        <end position="82"/>
    </location>
</feature>
<evidence type="ECO:0000256" key="1">
    <source>
        <dbReference type="ARBA" id="ARBA00022723"/>
    </source>
</evidence>
<feature type="region of interest" description="Disordered" evidence="7">
    <location>
        <begin position="789"/>
        <end position="811"/>
    </location>
</feature>
<evidence type="ECO:0000256" key="3">
    <source>
        <dbReference type="ARBA" id="ARBA00022801"/>
    </source>
</evidence>
<dbReference type="SMART" id="SM00891">
    <property type="entry name" value="ERCC4"/>
    <property type="match status" value="1"/>
</dbReference>
<feature type="compositionally biased region" description="Basic and acidic residues" evidence="7">
    <location>
        <begin position="1290"/>
        <end position="1299"/>
    </location>
</feature>
<dbReference type="OMA" id="DHERHEN"/>